<evidence type="ECO:0000313" key="4">
    <source>
        <dbReference type="Proteomes" id="UP000541969"/>
    </source>
</evidence>
<dbReference type="InterPro" id="IPR004474">
    <property type="entry name" value="LytR_CpsA_psr"/>
</dbReference>
<comment type="similarity">
    <text evidence="1">Belongs to the LytR/CpsA/Psr (LCP) family.</text>
</comment>
<evidence type="ECO:0000256" key="1">
    <source>
        <dbReference type="ARBA" id="ARBA00006068"/>
    </source>
</evidence>
<proteinExistence type="inferred from homology"/>
<keyword evidence="4" id="KW-1185">Reference proteome</keyword>
<name>A0A853CH39_9ACTN</name>
<dbReference type="PANTHER" id="PTHR33392">
    <property type="entry name" value="POLYISOPRENYL-TEICHOIC ACID--PEPTIDOGLYCAN TEICHOIC ACID TRANSFERASE TAGU"/>
    <property type="match status" value="1"/>
</dbReference>
<sequence length="289" mass="30310">MLIIVAALVVAGAGLLVGAVTWSVEHFSSHVQRVSGVFPEGGRPASAAGSLTFLTVGVEPVAGSLLPDAIALVHVTGARTGVQVVFLPVDASLGQSPTLREVFGAGGPSALLEAVESASHVRVDHYAEVDFTGFRAVTDALGGVEADVPAPFNNHGHSFAAGRQHLDGDAALAYVRSTPQPGTTLPEQREQVLVSALFDRLEQMTSGDLRRLQSFTEALTGAVRVDDTLSDTALVQLAWSLRDVSRPDFVTVPVTGGGTGAPVLDQTRAEAVWRYLQEDSLGDHLAEFR</sequence>
<gene>
    <name evidence="3" type="ORF">GGQ55_002130</name>
</gene>
<evidence type="ECO:0000259" key="2">
    <source>
        <dbReference type="Pfam" id="PF03816"/>
    </source>
</evidence>
<dbReference type="AlphaFoldDB" id="A0A853CH39"/>
<dbReference type="Gene3D" id="3.40.630.190">
    <property type="entry name" value="LCP protein"/>
    <property type="match status" value="1"/>
</dbReference>
<reference evidence="3 4" key="1">
    <citation type="submission" date="2020-07" db="EMBL/GenBank/DDBJ databases">
        <title>Sequencing the genomes of 1000 actinobacteria strains.</title>
        <authorList>
            <person name="Klenk H.-P."/>
        </authorList>
    </citation>
    <scope>NUCLEOTIDE SEQUENCE [LARGE SCALE GENOMIC DNA]</scope>
    <source>
        <strain evidence="3 4">DSM 104001</strain>
    </source>
</reference>
<dbReference type="Pfam" id="PF03816">
    <property type="entry name" value="LytR_cpsA_psr"/>
    <property type="match status" value="1"/>
</dbReference>
<dbReference type="Proteomes" id="UP000541969">
    <property type="component" value="Unassembled WGS sequence"/>
</dbReference>
<dbReference type="EMBL" id="JACBZT010000001">
    <property type="protein sequence ID" value="NYJ05852.1"/>
    <property type="molecule type" value="Genomic_DNA"/>
</dbReference>
<accession>A0A853CH39</accession>
<dbReference type="PANTHER" id="PTHR33392:SF6">
    <property type="entry name" value="POLYISOPRENYL-TEICHOIC ACID--PEPTIDOGLYCAN TEICHOIC ACID TRANSFERASE TAGU"/>
    <property type="match status" value="1"/>
</dbReference>
<dbReference type="RefSeq" id="WP_179716552.1">
    <property type="nucleotide sequence ID" value="NZ_JACBZT010000001.1"/>
</dbReference>
<feature type="domain" description="Cell envelope-related transcriptional attenuator" evidence="2">
    <location>
        <begin position="68"/>
        <end position="200"/>
    </location>
</feature>
<protein>
    <submittedName>
        <fullName evidence="3">LCP family protein required for cell wall assembly</fullName>
    </submittedName>
</protein>
<dbReference type="NCBIfam" id="TIGR00350">
    <property type="entry name" value="lytR_cpsA_psr"/>
    <property type="match status" value="1"/>
</dbReference>
<organism evidence="3 4">
    <name type="scientific">Petropleomorpha daqingensis</name>
    <dbReference type="NCBI Taxonomy" id="2026353"/>
    <lineage>
        <taxon>Bacteria</taxon>
        <taxon>Bacillati</taxon>
        <taxon>Actinomycetota</taxon>
        <taxon>Actinomycetes</taxon>
        <taxon>Geodermatophilales</taxon>
        <taxon>Geodermatophilaceae</taxon>
        <taxon>Petropleomorpha</taxon>
    </lineage>
</organism>
<comment type="caution">
    <text evidence="3">The sequence shown here is derived from an EMBL/GenBank/DDBJ whole genome shotgun (WGS) entry which is preliminary data.</text>
</comment>
<dbReference type="InterPro" id="IPR050922">
    <property type="entry name" value="LytR/CpsA/Psr_CW_biosynth"/>
</dbReference>
<evidence type="ECO:0000313" key="3">
    <source>
        <dbReference type="EMBL" id="NYJ05852.1"/>
    </source>
</evidence>